<evidence type="ECO:0000313" key="9">
    <source>
        <dbReference type="Proteomes" id="UP000218113"/>
    </source>
</evidence>
<dbReference type="Pfam" id="PF02618">
    <property type="entry name" value="YceG"/>
    <property type="match status" value="1"/>
</dbReference>
<sequence>MIMKKWILIFGILIGILGGALFLGMIHQPYGKAGQVTVLKINQGEGLNQIATKLESKGLIRSRQFFKWYSVALGKSKSFKRGYYQIKSQKSVGQLIDILNKGSEQMVKVTIPEGWRMTEIFQLLQKLGLGKVENFLALSDDQSFIQSLGLTKNILILEGYLFPDTYFFSQVVSEKIVLAAMVRNFLQRIPQDYAQLASNVNLSYYEAVILAAIIEKETGQAWERKIISSVFHNRLQKKMKLQTDPTVIYGIDKFDGNLTRKQLRTRTPYNTYKIKGLPPTPIANPGIAALIAAVQPAKTNYLYFVAMGDGRHKFSSNYKEHNRAVTQFQRKRRKNYRSY</sequence>
<reference evidence="9" key="1">
    <citation type="submission" date="2017-08" db="EMBL/GenBank/DDBJ databases">
        <title>A dynamic microbial community with high functional redundancy inhabits the cold, oxic subseafloor aquifer.</title>
        <authorList>
            <person name="Tully B.J."/>
            <person name="Wheat C.G."/>
            <person name="Glazer B.T."/>
            <person name="Huber J.A."/>
        </authorList>
    </citation>
    <scope>NUCLEOTIDE SEQUENCE [LARGE SCALE GENOMIC DNA]</scope>
</reference>
<dbReference type="NCBIfam" id="TIGR00247">
    <property type="entry name" value="endolytic transglycosylase MltG"/>
    <property type="match status" value="1"/>
</dbReference>
<evidence type="ECO:0000256" key="2">
    <source>
        <dbReference type="ARBA" id="ARBA00022692"/>
    </source>
</evidence>
<evidence type="ECO:0000313" key="8">
    <source>
        <dbReference type="EMBL" id="PCI30626.1"/>
    </source>
</evidence>
<evidence type="ECO:0000256" key="1">
    <source>
        <dbReference type="ARBA" id="ARBA00022475"/>
    </source>
</evidence>
<dbReference type="Gene3D" id="3.30.160.60">
    <property type="entry name" value="Classic Zinc Finger"/>
    <property type="match status" value="1"/>
</dbReference>
<dbReference type="PANTHER" id="PTHR30518">
    <property type="entry name" value="ENDOLYTIC MUREIN TRANSGLYCOSYLASE"/>
    <property type="match status" value="1"/>
</dbReference>
<feature type="site" description="Important for catalytic activity" evidence="7">
    <location>
        <position position="217"/>
    </location>
</feature>
<dbReference type="GO" id="GO:0071555">
    <property type="term" value="P:cell wall organization"/>
    <property type="evidence" value="ECO:0007669"/>
    <property type="project" value="UniProtKB-KW"/>
</dbReference>
<protein>
    <recommendedName>
        <fullName evidence="7">Endolytic murein transglycosylase</fullName>
        <ecNumber evidence="7">4.2.2.29</ecNumber>
    </recommendedName>
    <alternativeName>
        <fullName evidence="7">Peptidoglycan lytic transglycosylase</fullName>
    </alternativeName>
    <alternativeName>
        <fullName evidence="7">Peptidoglycan polymerization terminase</fullName>
    </alternativeName>
</protein>
<dbReference type="AlphaFoldDB" id="A0A2A4TAH2"/>
<dbReference type="PANTHER" id="PTHR30518:SF2">
    <property type="entry name" value="ENDOLYTIC MUREIN TRANSGLYCOSYLASE"/>
    <property type="match status" value="1"/>
</dbReference>
<dbReference type="EC" id="4.2.2.29" evidence="7"/>
<organism evidence="8 9">
    <name type="scientific">SAR324 cluster bacterium</name>
    <dbReference type="NCBI Taxonomy" id="2024889"/>
    <lineage>
        <taxon>Bacteria</taxon>
        <taxon>Deltaproteobacteria</taxon>
        <taxon>SAR324 cluster</taxon>
    </lineage>
</organism>
<dbReference type="GO" id="GO:0005886">
    <property type="term" value="C:plasma membrane"/>
    <property type="evidence" value="ECO:0007669"/>
    <property type="project" value="UniProtKB-SubCell"/>
</dbReference>
<dbReference type="Proteomes" id="UP000218113">
    <property type="component" value="Unassembled WGS sequence"/>
</dbReference>
<evidence type="ECO:0000256" key="6">
    <source>
        <dbReference type="ARBA" id="ARBA00023316"/>
    </source>
</evidence>
<proteinExistence type="inferred from homology"/>
<comment type="similarity">
    <text evidence="7">Belongs to the transglycosylase MltG family.</text>
</comment>
<comment type="catalytic activity">
    <reaction evidence="7">
        <text>a peptidoglycan chain = a peptidoglycan chain with N-acetyl-1,6-anhydromuramyl-[peptide] at the reducing end + a peptidoglycan chain with N-acetylglucosamine at the non-reducing end.</text>
        <dbReference type="EC" id="4.2.2.29"/>
    </reaction>
</comment>
<evidence type="ECO:0000256" key="4">
    <source>
        <dbReference type="ARBA" id="ARBA00023136"/>
    </source>
</evidence>
<keyword evidence="3 7" id="KW-1133">Transmembrane helix</keyword>
<feature type="transmembrane region" description="Helical" evidence="7">
    <location>
        <begin position="7"/>
        <end position="26"/>
    </location>
</feature>
<gene>
    <name evidence="7" type="primary">mltG</name>
    <name evidence="8" type="ORF">COB67_01365</name>
</gene>
<dbReference type="InterPro" id="IPR003770">
    <property type="entry name" value="MLTG-like"/>
</dbReference>
<keyword evidence="2 7" id="KW-0812">Transmembrane</keyword>
<name>A0A2A4TAH2_9DELT</name>
<comment type="function">
    <text evidence="7">Functions as a peptidoglycan terminase that cleaves nascent peptidoglycan strands endolytically to terminate their elongation.</text>
</comment>
<comment type="caution">
    <text evidence="8">The sequence shown here is derived from an EMBL/GenBank/DDBJ whole genome shotgun (WGS) entry which is preliminary data.</text>
</comment>
<dbReference type="HAMAP" id="MF_02065">
    <property type="entry name" value="MltG"/>
    <property type="match status" value="1"/>
</dbReference>
<dbReference type="EMBL" id="NVSR01000003">
    <property type="protein sequence ID" value="PCI30626.1"/>
    <property type="molecule type" value="Genomic_DNA"/>
</dbReference>
<keyword evidence="1 7" id="KW-1003">Cell membrane</keyword>
<dbReference type="Gene3D" id="3.30.1490.480">
    <property type="entry name" value="Endolytic murein transglycosylase"/>
    <property type="match status" value="1"/>
</dbReference>
<evidence type="ECO:0000256" key="3">
    <source>
        <dbReference type="ARBA" id="ARBA00022989"/>
    </source>
</evidence>
<comment type="subcellular location">
    <subcellularLocation>
        <location evidence="7">Cell membrane</location>
        <topology evidence="7">Single-pass membrane protein</topology>
    </subcellularLocation>
</comment>
<evidence type="ECO:0000256" key="7">
    <source>
        <dbReference type="HAMAP-Rule" id="MF_02065"/>
    </source>
</evidence>
<keyword evidence="4 7" id="KW-0472">Membrane</keyword>
<dbReference type="GO" id="GO:0009252">
    <property type="term" value="P:peptidoglycan biosynthetic process"/>
    <property type="evidence" value="ECO:0007669"/>
    <property type="project" value="UniProtKB-UniRule"/>
</dbReference>
<keyword evidence="5 7" id="KW-0456">Lyase</keyword>
<accession>A0A2A4TAH2</accession>
<dbReference type="GO" id="GO:0008932">
    <property type="term" value="F:lytic endotransglycosylase activity"/>
    <property type="evidence" value="ECO:0007669"/>
    <property type="project" value="UniProtKB-UniRule"/>
</dbReference>
<evidence type="ECO:0000256" key="5">
    <source>
        <dbReference type="ARBA" id="ARBA00023239"/>
    </source>
</evidence>
<keyword evidence="6 7" id="KW-0961">Cell wall biogenesis/degradation</keyword>
<dbReference type="CDD" id="cd08010">
    <property type="entry name" value="MltG_like"/>
    <property type="match status" value="1"/>
</dbReference>